<evidence type="ECO:0000313" key="2">
    <source>
        <dbReference type="Proteomes" id="UP000324689"/>
    </source>
</evidence>
<evidence type="ECO:0000313" key="1">
    <source>
        <dbReference type="EMBL" id="GCA78678.1"/>
    </source>
</evidence>
<gene>
    <name evidence="1" type="ORF">MiTs_00661</name>
</gene>
<organism evidence="1 2">
    <name type="scientific">Microcystis aeruginosa NIES-2521</name>
    <dbReference type="NCBI Taxonomy" id="2303983"/>
    <lineage>
        <taxon>Bacteria</taxon>
        <taxon>Bacillati</taxon>
        <taxon>Cyanobacteriota</taxon>
        <taxon>Cyanophyceae</taxon>
        <taxon>Oscillatoriophycideae</taxon>
        <taxon>Chroococcales</taxon>
        <taxon>Microcystaceae</taxon>
        <taxon>Microcystis</taxon>
    </lineage>
</organism>
<dbReference type="AlphaFoldDB" id="A0A5A5RUI5"/>
<sequence length="36" mass="4242">MGEAFKRVLTNRNPKFEFLLEKKLAFALSIICQEQQ</sequence>
<proteinExistence type="predicted"/>
<name>A0A5A5RUI5_MICAE</name>
<protein>
    <submittedName>
        <fullName evidence="1">Uncharacterized protein</fullName>
    </submittedName>
</protein>
<dbReference type="Proteomes" id="UP000324689">
    <property type="component" value="Unassembled WGS sequence"/>
</dbReference>
<comment type="caution">
    <text evidence="1">The sequence shown here is derived from an EMBL/GenBank/DDBJ whole genome shotgun (WGS) entry which is preliminary data.</text>
</comment>
<accession>A0A5A5RUI5</accession>
<dbReference type="EMBL" id="BHVQ01000005">
    <property type="protein sequence ID" value="GCA78678.1"/>
    <property type="molecule type" value="Genomic_DNA"/>
</dbReference>
<reference evidence="1 2" key="1">
    <citation type="submission" date="2018-09" db="EMBL/GenBank/DDBJ databases">
        <title>Evolutionary history of phycoerythrin pigmentation in the water bloom-forming cyanobacterium Microcystis aeruginosa.</title>
        <authorList>
            <person name="Tanabe Y."/>
            <person name="Tanabe Y."/>
            <person name="Yamaguchi H."/>
        </authorList>
    </citation>
    <scope>NUCLEOTIDE SEQUENCE [LARGE SCALE GENOMIC DNA]</scope>
    <source>
        <strain evidence="1 2">NIES-2521</strain>
    </source>
</reference>